<evidence type="ECO:0000313" key="1">
    <source>
        <dbReference type="EMBL" id="KAK5636027.1"/>
    </source>
</evidence>
<comment type="caution">
    <text evidence="1">The sequence shown here is derived from an EMBL/GenBank/DDBJ whole genome shotgun (WGS) entry which is preliminary data.</text>
</comment>
<name>A0AAN7UU68_9PEZI</name>
<evidence type="ECO:0000313" key="2">
    <source>
        <dbReference type="Proteomes" id="UP001305414"/>
    </source>
</evidence>
<proteinExistence type="predicted"/>
<keyword evidence="2" id="KW-1185">Reference proteome</keyword>
<reference evidence="1 2" key="1">
    <citation type="submission" date="2023-10" db="EMBL/GenBank/DDBJ databases">
        <title>Draft genome sequence of Xylaria bambusicola isolate GMP-LS, the root and basal stem rot pathogen of sugarcane in Indonesia.</title>
        <authorList>
            <person name="Selvaraj P."/>
            <person name="Muralishankar V."/>
            <person name="Muruganantham S."/>
            <person name="Sp S."/>
            <person name="Haryani S."/>
            <person name="Lau K.J.X."/>
            <person name="Naqvi N.I."/>
        </authorList>
    </citation>
    <scope>NUCLEOTIDE SEQUENCE [LARGE SCALE GENOMIC DNA]</scope>
    <source>
        <strain evidence="1">GMP-LS</strain>
    </source>
</reference>
<dbReference type="Proteomes" id="UP001305414">
    <property type="component" value="Unassembled WGS sequence"/>
</dbReference>
<organism evidence="1 2">
    <name type="scientific">Xylaria bambusicola</name>
    <dbReference type="NCBI Taxonomy" id="326684"/>
    <lineage>
        <taxon>Eukaryota</taxon>
        <taxon>Fungi</taxon>
        <taxon>Dikarya</taxon>
        <taxon>Ascomycota</taxon>
        <taxon>Pezizomycotina</taxon>
        <taxon>Sordariomycetes</taxon>
        <taxon>Xylariomycetidae</taxon>
        <taxon>Xylariales</taxon>
        <taxon>Xylariaceae</taxon>
        <taxon>Xylaria</taxon>
    </lineage>
</organism>
<protein>
    <submittedName>
        <fullName evidence="1">Uncharacterized protein</fullName>
    </submittedName>
</protein>
<dbReference type="EMBL" id="JAWHQM010000061">
    <property type="protein sequence ID" value="KAK5636027.1"/>
    <property type="molecule type" value="Genomic_DNA"/>
</dbReference>
<sequence length="113" mass="12125">MLISRAGWAHKEIDDLYSYVETTGSVKPPTNSAYENPTQQTLNPKSIDIQLVASLQTISGAPPDRPEITIGVNSSSNKPSDPTVASGEEVLATYQRHPICALAHEVDASIPPQ</sequence>
<accession>A0AAN7UU68</accession>
<dbReference type="AlphaFoldDB" id="A0AAN7UU68"/>
<gene>
    <name evidence="1" type="ORF">RRF57_011739</name>
</gene>